<dbReference type="EMBL" id="ABJB010501238">
    <property type="status" value="NOT_ANNOTATED_CDS"/>
    <property type="molecule type" value="Genomic_DNA"/>
</dbReference>
<feature type="compositionally biased region" description="Basic and acidic residues" evidence="1">
    <location>
        <begin position="66"/>
        <end position="75"/>
    </location>
</feature>
<reference evidence="3" key="2">
    <citation type="submission" date="2020-05" db="UniProtKB">
        <authorList>
            <consortium name="EnsemblMetazoa"/>
        </authorList>
    </citation>
    <scope>IDENTIFICATION</scope>
    <source>
        <strain evidence="3">wikel</strain>
    </source>
</reference>
<evidence type="ECO:0000256" key="1">
    <source>
        <dbReference type="SAM" id="MobiDB-lite"/>
    </source>
</evidence>
<evidence type="ECO:0000313" key="2">
    <source>
        <dbReference type="EMBL" id="EEC15545.1"/>
    </source>
</evidence>
<dbReference type="EMBL" id="DS889890">
    <property type="protein sequence ID" value="EEC15545.1"/>
    <property type="molecule type" value="Genomic_DNA"/>
</dbReference>
<proteinExistence type="predicted"/>
<keyword evidence="4" id="KW-1185">Reference proteome</keyword>
<dbReference type="Proteomes" id="UP000001555">
    <property type="component" value="Unassembled WGS sequence"/>
</dbReference>
<dbReference type="InParanoid" id="B7Q9M3"/>
<name>B7Q9M3_IXOSC</name>
<feature type="compositionally biased region" description="Low complexity" evidence="1">
    <location>
        <begin position="49"/>
        <end position="60"/>
    </location>
</feature>
<dbReference type="EnsemblMetazoa" id="ISCW010510-RA">
    <property type="protein sequence ID" value="ISCW010510-PA"/>
    <property type="gene ID" value="ISCW010510"/>
</dbReference>
<gene>
    <name evidence="2" type="ORF">IscW_ISCW010510</name>
</gene>
<organism>
    <name type="scientific">Ixodes scapularis</name>
    <name type="common">Black-legged tick</name>
    <name type="synonym">Deer tick</name>
    <dbReference type="NCBI Taxonomy" id="6945"/>
    <lineage>
        <taxon>Eukaryota</taxon>
        <taxon>Metazoa</taxon>
        <taxon>Ecdysozoa</taxon>
        <taxon>Arthropoda</taxon>
        <taxon>Chelicerata</taxon>
        <taxon>Arachnida</taxon>
        <taxon>Acari</taxon>
        <taxon>Parasitiformes</taxon>
        <taxon>Ixodida</taxon>
        <taxon>Ixodoidea</taxon>
        <taxon>Ixodidae</taxon>
        <taxon>Ixodinae</taxon>
        <taxon>Ixodes</taxon>
    </lineage>
</organism>
<feature type="non-terminal residue" evidence="2">
    <location>
        <position position="1"/>
    </location>
</feature>
<dbReference type="AlphaFoldDB" id="B7Q9M3"/>
<protein>
    <submittedName>
        <fullName evidence="2 3">Uncharacterized protein</fullName>
    </submittedName>
</protein>
<reference evidence="2 4" key="1">
    <citation type="submission" date="2008-03" db="EMBL/GenBank/DDBJ databases">
        <title>Annotation of Ixodes scapularis.</title>
        <authorList>
            <consortium name="Ixodes scapularis Genome Project Consortium"/>
            <person name="Caler E."/>
            <person name="Hannick L.I."/>
            <person name="Bidwell S."/>
            <person name="Joardar V."/>
            <person name="Thiagarajan M."/>
            <person name="Amedeo P."/>
            <person name="Galinsky K.J."/>
            <person name="Schobel S."/>
            <person name="Inman J."/>
            <person name="Hostetler J."/>
            <person name="Miller J."/>
            <person name="Hammond M."/>
            <person name="Megy K."/>
            <person name="Lawson D."/>
            <person name="Kodira C."/>
            <person name="Sutton G."/>
            <person name="Meyer J."/>
            <person name="Hill C.A."/>
            <person name="Birren B."/>
            <person name="Nene V."/>
            <person name="Collins F."/>
            <person name="Alarcon-Chaidez F."/>
            <person name="Wikel S."/>
            <person name="Strausberg R."/>
        </authorList>
    </citation>
    <scope>NUCLEOTIDE SEQUENCE [LARGE SCALE GENOMIC DNA]</scope>
    <source>
        <strain evidence="4">Wikel</strain>
        <strain evidence="2">Wikel colony</strain>
    </source>
</reference>
<dbReference type="VEuPathDB" id="VectorBase:ISCW010510"/>
<evidence type="ECO:0000313" key="3">
    <source>
        <dbReference type="EnsemblMetazoa" id="ISCW010510-PA"/>
    </source>
</evidence>
<evidence type="ECO:0000313" key="4">
    <source>
        <dbReference type="Proteomes" id="UP000001555"/>
    </source>
</evidence>
<feature type="region of interest" description="Disordered" evidence="1">
    <location>
        <begin position="1"/>
        <end position="117"/>
    </location>
</feature>
<dbReference type="VEuPathDB" id="VectorBase:ISCI010510"/>
<feature type="compositionally biased region" description="Basic residues" evidence="1">
    <location>
        <begin position="11"/>
        <end position="31"/>
    </location>
</feature>
<feature type="compositionally biased region" description="Low complexity" evidence="1">
    <location>
        <begin position="106"/>
        <end position="115"/>
    </location>
</feature>
<dbReference type="HOGENOM" id="CLU_1536296_0_0_1"/>
<sequence length="175" mass="18799">PTGWKEQLSPKARRSPGGRKHPVPSPGRRHLAHQEPASGQPRSDHGLCSAHSAAPESPAAVRPHGHHQDPRERGQRGAARNARVHVRGRGILTAGRTGNAGEQLQPRRAAPAYGRAPRKTQEAQALASVTFRCGAESTCADVARTARLELSRLPIIFLGRRRGQLFSSTASVCFA</sequence>
<dbReference type="PaxDb" id="6945-B7Q9M3"/>
<accession>B7Q9M3</accession>